<dbReference type="AlphaFoldDB" id="A0AA89Q5N7"/>
<feature type="compositionally biased region" description="Basic and acidic residues" evidence="1">
    <location>
        <begin position="60"/>
        <end position="98"/>
    </location>
</feature>
<evidence type="ECO:0000313" key="2">
    <source>
        <dbReference type="EMBL" id="MBB5813068.1"/>
    </source>
</evidence>
<proteinExistence type="predicted"/>
<dbReference type="RefSeq" id="WP_313933534.1">
    <property type="nucleotide sequence ID" value="NZ_JACHLX010000001.1"/>
</dbReference>
<comment type="caution">
    <text evidence="2">The sequence shown here is derived from an EMBL/GenBank/DDBJ whole genome shotgun (WGS) entry which is preliminary data.</text>
</comment>
<reference evidence="2 3" key="1">
    <citation type="submission" date="2020-08" db="EMBL/GenBank/DDBJ databases">
        <title>Sequencing the genomes of 1000 actinobacteria strains.</title>
        <authorList>
            <person name="Klenk H.-P."/>
        </authorList>
    </citation>
    <scope>NUCLEOTIDE SEQUENCE [LARGE SCALE GENOMIC DNA]</scope>
    <source>
        <strain evidence="2 3">DSM 40129</strain>
    </source>
</reference>
<keyword evidence="3" id="KW-1185">Reference proteome</keyword>
<feature type="region of interest" description="Disordered" evidence="1">
    <location>
        <begin position="35"/>
        <end position="124"/>
    </location>
</feature>
<feature type="region of interest" description="Disordered" evidence="1">
    <location>
        <begin position="140"/>
        <end position="179"/>
    </location>
</feature>
<sequence>MPKNLKKLKKSYEMCGDALADFWPKLERAQSLADKALRKGREARDSLSSAQSRLTSADSWVKRTGKEADKYKDDPTGSKGAGKPDEAKVRAGTRDVQHAKSARSKAQSDVSEDDLNRVATQYAGPDGVVVRTEVPRSFADSVLREHSGPAEGSPSASSTRWREWTSSTRVPPPPPALPQREAVIQHMMGQF</sequence>
<feature type="compositionally biased region" description="Low complexity" evidence="1">
    <location>
        <begin position="149"/>
        <end position="169"/>
    </location>
</feature>
<accession>A0AA89Q5N7</accession>
<dbReference type="Proteomes" id="UP000579531">
    <property type="component" value="Unassembled WGS sequence"/>
</dbReference>
<feature type="compositionally biased region" description="Polar residues" evidence="1">
    <location>
        <begin position="46"/>
        <end position="58"/>
    </location>
</feature>
<evidence type="ECO:0000256" key="1">
    <source>
        <dbReference type="SAM" id="MobiDB-lite"/>
    </source>
</evidence>
<evidence type="ECO:0000313" key="3">
    <source>
        <dbReference type="Proteomes" id="UP000579531"/>
    </source>
</evidence>
<organism evidence="2 3">
    <name type="scientific">Streptomyces collinus</name>
    <dbReference type="NCBI Taxonomy" id="42684"/>
    <lineage>
        <taxon>Bacteria</taxon>
        <taxon>Bacillati</taxon>
        <taxon>Actinomycetota</taxon>
        <taxon>Actinomycetes</taxon>
        <taxon>Kitasatosporales</taxon>
        <taxon>Streptomycetaceae</taxon>
        <taxon>Streptomyces</taxon>
    </lineage>
</organism>
<feature type="compositionally biased region" description="Basic and acidic residues" evidence="1">
    <location>
        <begin position="35"/>
        <end position="45"/>
    </location>
</feature>
<dbReference type="EMBL" id="JACHLX010000001">
    <property type="protein sequence ID" value="MBB5813068.1"/>
    <property type="molecule type" value="Genomic_DNA"/>
</dbReference>
<name>A0AA89Q5N7_STRCU</name>
<gene>
    <name evidence="2" type="ORF">HNR72_004096</name>
</gene>
<protein>
    <submittedName>
        <fullName evidence="2">Uncharacterized protein</fullName>
    </submittedName>
</protein>